<keyword evidence="11" id="KW-0739">Sodium transport</keyword>
<feature type="transmembrane region" description="Helical" evidence="12">
    <location>
        <begin position="205"/>
        <end position="223"/>
    </location>
</feature>
<evidence type="ECO:0000256" key="3">
    <source>
        <dbReference type="ARBA" id="ARBA00022448"/>
    </source>
</evidence>
<keyword evidence="4" id="KW-0050">Antiport</keyword>
<name>A0ABZ2L7C0_9BACT</name>
<keyword evidence="7 12" id="KW-1133">Transmembrane helix</keyword>
<evidence type="ECO:0000256" key="7">
    <source>
        <dbReference type="ARBA" id="ARBA00022989"/>
    </source>
</evidence>
<feature type="transmembrane region" description="Helical" evidence="12">
    <location>
        <begin position="295"/>
        <end position="316"/>
    </location>
</feature>
<comment type="similarity">
    <text evidence="2">Belongs to the monovalent cation:proton antiporter 1 (CPA1) transporter (TC 2.A.36) family.</text>
</comment>
<evidence type="ECO:0000256" key="11">
    <source>
        <dbReference type="ARBA" id="ARBA00023201"/>
    </source>
</evidence>
<feature type="transmembrane region" description="Helical" evidence="12">
    <location>
        <begin position="355"/>
        <end position="378"/>
    </location>
</feature>
<reference evidence="14" key="1">
    <citation type="submission" date="2021-12" db="EMBL/GenBank/DDBJ databases">
        <title>Discovery of the Pendulisporaceae a myxobacterial family with distinct sporulation behavior and unique specialized metabolism.</title>
        <authorList>
            <person name="Garcia R."/>
            <person name="Popoff A."/>
            <person name="Bader C.D."/>
            <person name="Loehr J."/>
            <person name="Walesch S."/>
            <person name="Walt C."/>
            <person name="Boldt J."/>
            <person name="Bunk B."/>
            <person name="Haeckl F.J.F.P.J."/>
            <person name="Gunesch A.P."/>
            <person name="Birkelbach J."/>
            <person name="Nuebel U."/>
            <person name="Pietschmann T."/>
            <person name="Bach T."/>
            <person name="Mueller R."/>
        </authorList>
    </citation>
    <scope>NUCLEOTIDE SEQUENCE</scope>
    <source>
        <strain evidence="14">MSr11367</strain>
    </source>
</reference>
<feature type="transmembrane region" description="Helical" evidence="12">
    <location>
        <begin position="70"/>
        <end position="87"/>
    </location>
</feature>
<keyword evidence="6 12" id="KW-0812">Transmembrane</keyword>
<organism evidence="14 15">
    <name type="scientific">Pendulispora rubella</name>
    <dbReference type="NCBI Taxonomy" id="2741070"/>
    <lineage>
        <taxon>Bacteria</taxon>
        <taxon>Pseudomonadati</taxon>
        <taxon>Myxococcota</taxon>
        <taxon>Myxococcia</taxon>
        <taxon>Myxococcales</taxon>
        <taxon>Sorangiineae</taxon>
        <taxon>Pendulisporaceae</taxon>
        <taxon>Pendulispora</taxon>
    </lineage>
</organism>
<feature type="transmembrane region" description="Helical" evidence="12">
    <location>
        <begin position="133"/>
        <end position="155"/>
    </location>
</feature>
<dbReference type="Gene3D" id="6.10.140.1330">
    <property type="match status" value="1"/>
</dbReference>
<evidence type="ECO:0000256" key="6">
    <source>
        <dbReference type="ARBA" id="ARBA00022692"/>
    </source>
</evidence>
<evidence type="ECO:0000256" key="5">
    <source>
        <dbReference type="ARBA" id="ARBA00022475"/>
    </source>
</evidence>
<evidence type="ECO:0000256" key="2">
    <source>
        <dbReference type="ARBA" id="ARBA00007367"/>
    </source>
</evidence>
<feature type="domain" description="Cation/H+ exchanger transmembrane" evidence="13">
    <location>
        <begin position="29"/>
        <end position="409"/>
    </location>
</feature>
<sequence length="533" mass="57804">MALRFVEYPARTDLPHMPFELLFVALFSIATAVALAARWLRAPYTVALVAAGVLLGSVQAFEPPHLTKDLLYTVFLPGLLFEAAFHLEFRKFWQNKLAILALAVPGVIAAIAITAVILAPVANALHVVEHFTLLHALVFAAILAATDPIAVVALFKSLGAPKRLMILVEGESLLNDGTSVVFFTLISGIAVTGAEASVFGSLMDFLRVVGMGALIGVMVSFAVSKVIQQVEDAMIEITLTTIAAYGSFALAEQFHFSGVIATVTAGMVCGNYAARTGMGPTTRIAVESFWEYVAFALNSIVFLLIGFEVRLSALLASWKPILAAYLSVTIARAVLTYGVTFLLRSTKERIPWSWSAILTWGGLRGGLSMVLVLALPATFPHRELLITMTFGVVLISIVLQGLTIGPLMRRLKIVGVQHDRIAYDKERGVLRAAKAALETLESMKVQGAVHADVENDIRSDYERMAHDAEARIQSLYMDAAELRNQALIATKRHLLMIEKDAILDAVKRGLLGNEAAEELLHDIDARLFGIEDP</sequence>
<feature type="transmembrane region" description="Helical" evidence="12">
    <location>
        <begin position="322"/>
        <end position="343"/>
    </location>
</feature>
<dbReference type="PANTHER" id="PTHR10110:SF195">
    <property type="entry name" value="NA(+)_H(+) ANTIPORTER NHAS2"/>
    <property type="match status" value="1"/>
</dbReference>
<feature type="transmembrane region" description="Helical" evidence="12">
    <location>
        <begin position="384"/>
        <end position="404"/>
    </location>
</feature>
<evidence type="ECO:0000256" key="9">
    <source>
        <dbReference type="ARBA" id="ARBA00023065"/>
    </source>
</evidence>
<evidence type="ECO:0000256" key="12">
    <source>
        <dbReference type="SAM" id="Phobius"/>
    </source>
</evidence>
<evidence type="ECO:0000256" key="4">
    <source>
        <dbReference type="ARBA" id="ARBA00022449"/>
    </source>
</evidence>
<proteinExistence type="inferred from homology"/>
<feature type="transmembrane region" description="Helical" evidence="12">
    <location>
        <begin position="180"/>
        <end position="199"/>
    </location>
</feature>
<evidence type="ECO:0000256" key="10">
    <source>
        <dbReference type="ARBA" id="ARBA00023136"/>
    </source>
</evidence>
<feature type="transmembrane region" description="Helical" evidence="12">
    <location>
        <begin position="21"/>
        <end position="40"/>
    </location>
</feature>
<keyword evidence="9" id="KW-0406">Ion transport</keyword>
<dbReference type="EMBL" id="CP089983">
    <property type="protein sequence ID" value="WXB06768.1"/>
    <property type="molecule type" value="Genomic_DNA"/>
</dbReference>
<evidence type="ECO:0000313" key="15">
    <source>
        <dbReference type="Proteomes" id="UP001374803"/>
    </source>
</evidence>
<evidence type="ECO:0000256" key="1">
    <source>
        <dbReference type="ARBA" id="ARBA00004651"/>
    </source>
</evidence>
<keyword evidence="8" id="KW-0915">Sodium</keyword>
<keyword evidence="5" id="KW-1003">Cell membrane</keyword>
<evidence type="ECO:0000259" key="13">
    <source>
        <dbReference type="Pfam" id="PF00999"/>
    </source>
</evidence>
<feature type="transmembrane region" description="Helical" evidence="12">
    <location>
        <begin position="99"/>
        <end position="121"/>
    </location>
</feature>
<protein>
    <submittedName>
        <fullName evidence="14">Sodium:proton antiporter</fullName>
    </submittedName>
</protein>
<dbReference type="PANTHER" id="PTHR10110">
    <property type="entry name" value="SODIUM/HYDROGEN EXCHANGER"/>
    <property type="match status" value="1"/>
</dbReference>
<dbReference type="InterPro" id="IPR006153">
    <property type="entry name" value="Cation/H_exchanger_TM"/>
</dbReference>
<gene>
    <name evidence="14" type="ORF">LVJ94_05910</name>
</gene>
<evidence type="ECO:0000256" key="8">
    <source>
        <dbReference type="ARBA" id="ARBA00023053"/>
    </source>
</evidence>
<dbReference type="InterPro" id="IPR018422">
    <property type="entry name" value="Cation/H_exchanger_CPA1"/>
</dbReference>
<keyword evidence="15" id="KW-1185">Reference proteome</keyword>
<comment type="subcellular location">
    <subcellularLocation>
        <location evidence="1">Cell membrane</location>
        <topology evidence="1">Multi-pass membrane protein</topology>
    </subcellularLocation>
</comment>
<keyword evidence="10 12" id="KW-0472">Membrane</keyword>
<dbReference type="Proteomes" id="UP001374803">
    <property type="component" value="Chromosome"/>
</dbReference>
<keyword evidence="3" id="KW-0813">Transport</keyword>
<accession>A0ABZ2L7C0</accession>
<dbReference type="RefSeq" id="WP_394836425.1">
    <property type="nucleotide sequence ID" value="NZ_CP089929.1"/>
</dbReference>
<evidence type="ECO:0000313" key="14">
    <source>
        <dbReference type="EMBL" id="WXB06768.1"/>
    </source>
</evidence>
<dbReference type="Pfam" id="PF00999">
    <property type="entry name" value="Na_H_Exchanger"/>
    <property type="match status" value="1"/>
</dbReference>